<dbReference type="PANTHER" id="PTHR43557">
    <property type="entry name" value="APOPTOSIS-INDUCING FACTOR 1"/>
    <property type="match status" value="1"/>
</dbReference>
<dbReference type="EMBL" id="BANR01000001">
    <property type="protein sequence ID" value="GAC46727.1"/>
    <property type="molecule type" value="Genomic_DNA"/>
</dbReference>
<dbReference type="Proteomes" id="UP000010988">
    <property type="component" value="Unassembled WGS sequence"/>
</dbReference>
<gene>
    <name evidence="7" type="ORF">GOACH_01_00460</name>
</gene>
<dbReference type="SUPFAM" id="SSF51905">
    <property type="entry name" value="FAD/NAD(P)-binding domain"/>
    <property type="match status" value="1"/>
</dbReference>
<comment type="cofactor">
    <cofactor evidence="1">
        <name>FAD</name>
        <dbReference type="ChEBI" id="CHEBI:57692"/>
    </cofactor>
</comment>
<dbReference type="InterPro" id="IPR023753">
    <property type="entry name" value="FAD/NAD-binding_dom"/>
</dbReference>
<evidence type="ECO:0000259" key="6">
    <source>
        <dbReference type="Pfam" id="PF14759"/>
    </source>
</evidence>
<sequence length="415" mass="43612">MSTDHLVVVGAGLAGIRACESARREGFTGALTLVGSETHLPYDRPPLSKELLLADDEPALPTLRDESFLRSELDVDVRNNSAAIGLNTRAKTLHTVTGDIDYDAMVIAVGAHARTLPGVEGIQGVHTIRTFADAQSIWRALRARARVVVVGAGFIGAEVASAARKLGLPVTVVEAAPAPLTRSLGVDGGTLCADLHARNGTELILGVGVSGLRTSGGDAPAVTGVELADGRVLDADLVIVGVGAAPSTQWLADTDIALNGVDGGIECSETLAVLDTGRQPIPGLWAAGDVAHWPNALFDRRMRLEHWTSAAEQGACAARNAIGTEAGVYETVPYFWSDWYGTRLQFVGVPDTDEILVQARTDKSGGTVVLYRGGDTVAGVLTIGRPDLIMKYRRLVAKRAPWTDGVAFGADLCRV</sequence>
<dbReference type="AlphaFoldDB" id="L7KFK3"/>
<dbReference type="Gene3D" id="3.30.390.30">
    <property type="match status" value="1"/>
</dbReference>
<dbReference type="Gene3D" id="3.50.50.60">
    <property type="entry name" value="FAD/NAD(P)-binding domain"/>
    <property type="match status" value="2"/>
</dbReference>
<evidence type="ECO:0000256" key="4">
    <source>
        <dbReference type="ARBA" id="ARBA00023002"/>
    </source>
</evidence>
<protein>
    <submittedName>
        <fullName evidence="7">Putative ferredoxin reductase</fullName>
    </submittedName>
</protein>
<organism evidence="7 8">
    <name type="scientific">Gordonia aichiensis NBRC 108223</name>
    <dbReference type="NCBI Taxonomy" id="1220583"/>
    <lineage>
        <taxon>Bacteria</taxon>
        <taxon>Bacillati</taxon>
        <taxon>Actinomycetota</taxon>
        <taxon>Actinomycetes</taxon>
        <taxon>Mycobacteriales</taxon>
        <taxon>Gordoniaceae</taxon>
        <taxon>Gordonia</taxon>
    </lineage>
</organism>
<dbReference type="InterPro" id="IPR028202">
    <property type="entry name" value="Reductase_C"/>
</dbReference>
<evidence type="ECO:0000256" key="1">
    <source>
        <dbReference type="ARBA" id="ARBA00001974"/>
    </source>
</evidence>
<accession>L7KFK3</accession>
<keyword evidence="8" id="KW-1185">Reference proteome</keyword>
<dbReference type="Pfam" id="PF07992">
    <property type="entry name" value="Pyr_redox_2"/>
    <property type="match status" value="1"/>
</dbReference>
<dbReference type="PRINTS" id="PR00411">
    <property type="entry name" value="PNDRDTASEI"/>
</dbReference>
<dbReference type="OrthoDB" id="3568330at2"/>
<dbReference type="RefSeq" id="WP_005168877.1">
    <property type="nucleotide sequence ID" value="NZ_BANR01000001.1"/>
</dbReference>
<name>L7KFK3_9ACTN</name>
<dbReference type="STRING" id="1220583.GOACH_01_00460"/>
<feature type="domain" description="FAD/NAD(P)-binding" evidence="5">
    <location>
        <begin position="5"/>
        <end position="314"/>
    </location>
</feature>
<dbReference type="GO" id="GO:0005737">
    <property type="term" value="C:cytoplasm"/>
    <property type="evidence" value="ECO:0007669"/>
    <property type="project" value="TreeGrafter"/>
</dbReference>
<dbReference type="PANTHER" id="PTHR43557:SF2">
    <property type="entry name" value="RIESKE DOMAIN-CONTAINING PROTEIN-RELATED"/>
    <property type="match status" value="1"/>
</dbReference>
<dbReference type="PRINTS" id="PR00368">
    <property type="entry name" value="FADPNR"/>
</dbReference>
<evidence type="ECO:0000259" key="5">
    <source>
        <dbReference type="Pfam" id="PF07992"/>
    </source>
</evidence>
<evidence type="ECO:0000256" key="2">
    <source>
        <dbReference type="ARBA" id="ARBA00022630"/>
    </source>
</evidence>
<dbReference type="SUPFAM" id="SSF55424">
    <property type="entry name" value="FAD/NAD-linked reductases, dimerisation (C-terminal) domain"/>
    <property type="match status" value="1"/>
</dbReference>
<dbReference type="InterPro" id="IPR050446">
    <property type="entry name" value="FAD-oxidoreductase/Apoptosis"/>
</dbReference>
<comment type="caution">
    <text evidence="7">The sequence shown here is derived from an EMBL/GenBank/DDBJ whole genome shotgun (WGS) entry which is preliminary data.</text>
</comment>
<evidence type="ECO:0000256" key="3">
    <source>
        <dbReference type="ARBA" id="ARBA00022827"/>
    </source>
</evidence>
<keyword evidence="3" id="KW-0274">FAD</keyword>
<dbReference type="InterPro" id="IPR016156">
    <property type="entry name" value="FAD/NAD-linked_Rdtase_dimer_sf"/>
</dbReference>
<feature type="domain" description="Reductase C-terminal" evidence="6">
    <location>
        <begin position="334"/>
        <end position="403"/>
    </location>
</feature>
<keyword evidence="4" id="KW-0560">Oxidoreductase</keyword>
<dbReference type="Pfam" id="PF14759">
    <property type="entry name" value="Reductase_C"/>
    <property type="match status" value="1"/>
</dbReference>
<reference evidence="7 8" key="1">
    <citation type="submission" date="2012-12" db="EMBL/GenBank/DDBJ databases">
        <title>Whole genome shotgun sequence of Gordonia aichiensis NBRC 108223.</title>
        <authorList>
            <person name="Isaki-Nakamura S."/>
            <person name="Hosoyama A."/>
            <person name="Tsuchikane K."/>
            <person name="Ando Y."/>
            <person name="Baba S."/>
            <person name="Ohji S."/>
            <person name="Hamada M."/>
            <person name="Tamura T."/>
            <person name="Yamazoe A."/>
            <person name="Yamazaki S."/>
            <person name="Fujita N."/>
        </authorList>
    </citation>
    <scope>NUCLEOTIDE SEQUENCE [LARGE SCALE GENOMIC DNA]</scope>
    <source>
        <strain evidence="7 8">NBRC 108223</strain>
    </source>
</reference>
<dbReference type="InterPro" id="IPR036188">
    <property type="entry name" value="FAD/NAD-bd_sf"/>
</dbReference>
<evidence type="ECO:0000313" key="7">
    <source>
        <dbReference type="EMBL" id="GAC46727.1"/>
    </source>
</evidence>
<evidence type="ECO:0000313" key="8">
    <source>
        <dbReference type="Proteomes" id="UP000010988"/>
    </source>
</evidence>
<proteinExistence type="predicted"/>
<dbReference type="eggNOG" id="COG0446">
    <property type="taxonomic scope" value="Bacteria"/>
</dbReference>
<dbReference type="GO" id="GO:0016651">
    <property type="term" value="F:oxidoreductase activity, acting on NAD(P)H"/>
    <property type="evidence" value="ECO:0007669"/>
    <property type="project" value="TreeGrafter"/>
</dbReference>
<keyword evidence="2" id="KW-0285">Flavoprotein</keyword>